<feature type="region of interest" description="Disordered" evidence="2">
    <location>
        <begin position="326"/>
        <end position="385"/>
    </location>
</feature>
<comment type="caution">
    <text evidence="3">The sequence shown here is derived from an EMBL/GenBank/DDBJ whole genome shotgun (WGS) entry which is preliminary data.</text>
</comment>
<feature type="coiled-coil region" evidence="1">
    <location>
        <begin position="1158"/>
        <end position="1185"/>
    </location>
</feature>
<feature type="compositionally biased region" description="Basic and acidic residues" evidence="2">
    <location>
        <begin position="1038"/>
        <end position="1047"/>
    </location>
</feature>
<feature type="compositionally biased region" description="Basic residues" evidence="2">
    <location>
        <begin position="87"/>
        <end position="103"/>
    </location>
</feature>
<feature type="compositionally biased region" description="Low complexity" evidence="2">
    <location>
        <begin position="901"/>
        <end position="914"/>
    </location>
</feature>
<feature type="compositionally biased region" description="Low complexity" evidence="2">
    <location>
        <begin position="950"/>
        <end position="967"/>
    </location>
</feature>
<feature type="compositionally biased region" description="Polar residues" evidence="2">
    <location>
        <begin position="506"/>
        <end position="521"/>
    </location>
</feature>
<feature type="region of interest" description="Disordered" evidence="2">
    <location>
        <begin position="890"/>
        <end position="1057"/>
    </location>
</feature>
<protein>
    <submittedName>
        <fullName evidence="3">Uncharacterized protein</fullName>
    </submittedName>
</protein>
<keyword evidence="1" id="KW-0175">Coiled coil</keyword>
<feature type="compositionally biased region" description="Basic and acidic residues" evidence="2">
    <location>
        <begin position="215"/>
        <end position="231"/>
    </location>
</feature>
<feature type="compositionally biased region" description="Basic and acidic residues" evidence="2">
    <location>
        <begin position="144"/>
        <end position="161"/>
    </location>
</feature>
<dbReference type="EMBL" id="JAVHJO010000001">
    <property type="protein sequence ID" value="KAK6543550.1"/>
    <property type="molecule type" value="Genomic_DNA"/>
</dbReference>
<feature type="region of interest" description="Disordered" evidence="2">
    <location>
        <begin position="486"/>
        <end position="551"/>
    </location>
</feature>
<name>A0AAV9XN59_9PEZI</name>
<feature type="compositionally biased region" description="Acidic residues" evidence="2">
    <location>
        <begin position="890"/>
        <end position="900"/>
    </location>
</feature>
<evidence type="ECO:0000313" key="4">
    <source>
        <dbReference type="Proteomes" id="UP001365542"/>
    </source>
</evidence>
<feature type="compositionally biased region" description="Polar residues" evidence="2">
    <location>
        <begin position="71"/>
        <end position="82"/>
    </location>
</feature>
<evidence type="ECO:0000313" key="3">
    <source>
        <dbReference type="EMBL" id="KAK6543550.1"/>
    </source>
</evidence>
<organism evidence="3 4">
    <name type="scientific">Orbilia ellipsospora</name>
    <dbReference type="NCBI Taxonomy" id="2528407"/>
    <lineage>
        <taxon>Eukaryota</taxon>
        <taxon>Fungi</taxon>
        <taxon>Dikarya</taxon>
        <taxon>Ascomycota</taxon>
        <taxon>Pezizomycotina</taxon>
        <taxon>Orbiliomycetes</taxon>
        <taxon>Orbiliales</taxon>
        <taxon>Orbiliaceae</taxon>
        <taxon>Orbilia</taxon>
    </lineage>
</organism>
<evidence type="ECO:0000256" key="1">
    <source>
        <dbReference type="SAM" id="Coils"/>
    </source>
</evidence>
<feature type="region of interest" description="Disordered" evidence="2">
    <location>
        <begin position="1075"/>
        <end position="1097"/>
    </location>
</feature>
<gene>
    <name evidence="3" type="ORF">TWF694_000294</name>
</gene>
<proteinExistence type="predicted"/>
<sequence length="1342" mass="148077">MDIELASTATPAASSTLEVDSHTETLIELSTIAKMSTHTAYPDTADDAQVREACRKQAQAEILSKVKLSVRNGTSMTGGQPTSSRPSKAKSPKKGKAANKKKSKNDADSGDSPSTEKTKKKKKRNVFKKAIRKIFCRRKKTKHKDSTEKPTEKAEEPKEEIGGVDEEVSEAEPQEQLEAYRANGLLPWGPALSEAFGWDDAKAAEVLEEIRRDQIRRGKAPAPREELKEMPADDGSLLSEEDPGDSAEYGFYRSARKLEKLLGRPLTRAAFRTVRGAFTQRLHLPLSDSYEDREPDPSSRRGERWSNGTVDTRSTFWIENERRALKGLTPGPAPASKPASLGGIPNPTSPQSAAYGPGDLPGGDPPFRASASLGESEYDAESVRAGSIDRSSITDEALGLLPRMIDVWGPPVPQQALQGLPRDAQVDILREELDRISSEFTLYWMLAHRGVTLGRKVEEEMGLPGFARGLCLFQFVRIRCARRRHVESDEDSDEAGPNRPAFTTIPRPTSIASIAPPSTNAHVDRSDNEREGVERDTTLDMPAVTPEGRPLSTLSDVWRAGETKRIEHGTVLDADDLPRTKSGMWMLEKLTSFTKSFKHHRKQSGDERENGLGLTISNPDNGITIEELLKQDKEERESQKANTRNFRKSILYVFSKDKLRLDFTVQGNGDSSSQKVGAKEKASKRDSGIVFNKMWEDINHGVAAKLLDVSRGHRPASIFAKGFLDGIRKTPKHTPTGPDFQATMQSYFVGNLPNGPEKRALGLGASQAVTNHNLRQKELLEKRVAVREALGMPSSITPLELASIPDQVIVCEPGFVFPRRDKDITVKPAIEQGSSCIRLPTMNLGGSVNVNMFDNIGQDINMGDTRMPIAPSEVAGTTRDGRDIVLDDDFPISISEDDDGTSSSSITSSSQQTGSDEHFYSDSQESSYDSHDLSEDSQDYSVDSRDQSEDSTSNSDDYSDSQSDGRSYTNSDDLYQDDSRRSSQVYSENDSEAQSSSQDYSDSDSEELSNTQDYSNEGSSQNLRDSAGDNTDEDSFDEDHFRSHSGESSENMNEDSDEISQALSDIIGNYASEHEEVGGELQRELTEPKSQANDERAIQSPRLRVLYVTGEVRNLDSDEKLNTSKLSEVEASNDLHSLAATLKECDELLKECEGLLEGHQLDEEIKSTEEDNRFEEAEVAKADSKPKFVSEILSTAHGGDILIDSRTPTEIIGSVTHTRTNTETSAGIHVGLPLSRTDSRASQQVFGLHDAGVGPPSPHHYHRRSSFGTPSSPVTPSPTPREMHQRMGSRAEAYFIHRMPQDFLAQHAARANQSLESNEFHSRANISRRPRIRRCNDPSKDV</sequence>
<dbReference type="Proteomes" id="UP001365542">
    <property type="component" value="Unassembled WGS sequence"/>
</dbReference>
<accession>A0AAV9XN59</accession>
<feature type="compositionally biased region" description="Acidic residues" evidence="2">
    <location>
        <begin position="162"/>
        <end position="174"/>
    </location>
</feature>
<feature type="compositionally biased region" description="Basic residues" evidence="2">
    <location>
        <begin position="118"/>
        <end position="143"/>
    </location>
</feature>
<keyword evidence="4" id="KW-1185">Reference proteome</keyword>
<feature type="region of interest" description="Disordered" evidence="2">
    <location>
        <begin position="215"/>
        <end position="246"/>
    </location>
</feature>
<feature type="region of interest" description="Disordered" evidence="2">
    <location>
        <begin position="65"/>
        <end position="174"/>
    </location>
</feature>
<feature type="compositionally biased region" description="Basic and acidic residues" evidence="2">
    <location>
        <begin position="522"/>
        <end position="538"/>
    </location>
</feature>
<feature type="compositionally biased region" description="Basic and acidic residues" evidence="2">
    <location>
        <begin position="290"/>
        <end position="304"/>
    </location>
</feature>
<reference evidence="3 4" key="1">
    <citation type="submission" date="2019-10" db="EMBL/GenBank/DDBJ databases">
        <authorList>
            <person name="Palmer J.M."/>
        </authorList>
    </citation>
    <scope>NUCLEOTIDE SEQUENCE [LARGE SCALE GENOMIC DNA]</scope>
    <source>
        <strain evidence="3 4">TWF694</strain>
    </source>
</reference>
<feature type="region of interest" description="Disordered" evidence="2">
    <location>
        <begin position="288"/>
        <end position="307"/>
    </location>
</feature>
<evidence type="ECO:0000256" key="2">
    <source>
        <dbReference type="SAM" id="MobiDB-lite"/>
    </source>
</evidence>
<feature type="compositionally biased region" description="Polar residues" evidence="2">
    <location>
        <begin position="1010"/>
        <end position="1024"/>
    </location>
</feature>
<feature type="region of interest" description="Disordered" evidence="2">
    <location>
        <begin position="1251"/>
        <end position="1283"/>
    </location>
</feature>